<evidence type="ECO:0000313" key="2">
    <source>
        <dbReference type="EMBL" id="PWK60518.1"/>
    </source>
</evidence>
<organism evidence="2 3">
    <name type="scientific">Roseicyclus mahoneyensis</name>
    <dbReference type="NCBI Taxonomy" id="164332"/>
    <lineage>
        <taxon>Bacteria</taxon>
        <taxon>Pseudomonadati</taxon>
        <taxon>Pseudomonadota</taxon>
        <taxon>Alphaproteobacteria</taxon>
        <taxon>Rhodobacterales</taxon>
        <taxon>Roseobacteraceae</taxon>
        <taxon>Roseicyclus</taxon>
    </lineage>
</organism>
<dbReference type="RefSeq" id="WP_109667802.1">
    <property type="nucleotide sequence ID" value="NZ_QGGW01000004.1"/>
</dbReference>
<feature type="domain" description="NadR/Ttd14 AAA" evidence="1">
    <location>
        <begin position="5"/>
        <end position="96"/>
    </location>
</feature>
<accession>A0A316GKK6</accession>
<dbReference type="EMBL" id="QGGW01000004">
    <property type="protein sequence ID" value="PWK60518.1"/>
    <property type="molecule type" value="Genomic_DNA"/>
</dbReference>
<dbReference type="InterPro" id="IPR038727">
    <property type="entry name" value="NadR/Ttd14_AAA_dom"/>
</dbReference>
<comment type="caution">
    <text evidence="2">The sequence shown here is derived from an EMBL/GenBank/DDBJ whole genome shotgun (WGS) entry which is preliminary data.</text>
</comment>
<dbReference type="Gene3D" id="3.40.50.300">
    <property type="entry name" value="P-loop containing nucleotide triphosphate hydrolases"/>
    <property type="match status" value="1"/>
</dbReference>
<reference evidence="2 3" key="1">
    <citation type="submission" date="2018-05" db="EMBL/GenBank/DDBJ databases">
        <title>Genomic Encyclopedia of Type Strains, Phase IV (KMG-IV): sequencing the most valuable type-strain genomes for metagenomic binning, comparative biology and taxonomic classification.</title>
        <authorList>
            <person name="Goeker M."/>
        </authorList>
    </citation>
    <scope>NUCLEOTIDE SEQUENCE [LARGE SCALE GENOMIC DNA]</scope>
    <source>
        <strain evidence="2 3">DSM 16097</strain>
    </source>
</reference>
<keyword evidence="3" id="KW-1185">Reference proteome</keyword>
<evidence type="ECO:0000313" key="3">
    <source>
        <dbReference type="Proteomes" id="UP000245708"/>
    </source>
</evidence>
<dbReference type="AlphaFoldDB" id="A0A316GKK6"/>
<gene>
    <name evidence="2" type="ORF">C7455_104154</name>
</gene>
<dbReference type="Proteomes" id="UP000245708">
    <property type="component" value="Unassembled WGS sequence"/>
</dbReference>
<name>A0A316GKK6_9RHOB</name>
<evidence type="ECO:0000259" key="1">
    <source>
        <dbReference type="Pfam" id="PF13521"/>
    </source>
</evidence>
<dbReference type="Pfam" id="PF13521">
    <property type="entry name" value="AAA_28"/>
    <property type="match status" value="1"/>
</dbReference>
<dbReference type="InterPro" id="IPR027417">
    <property type="entry name" value="P-loop_NTPase"/>
</dbReference>
<protein>
    <submittedName>
        <fullName evidence="2">Putative ATPase</fullName>
    </submittedName>
</protein>
<dbReference type="OrthoDB" id="5638848at2"/>
<dbReference type="SUPFAM" id="SSF52540">
    <property type="entry name" value="P-loop containing nucleoside triphosphate hydrolases"/>
    <property type="match status" value="1"/>
</dbReference>
<proteinExistence type="predicted"/>
<sequence>MERFFVLSGCSGGGKSTLLAALAAAGIKTVPEPGRRVLRAGKPAPRKDMGAFLSACLALALEDHARAHAVAGPVIFDRCAIDAVSGLDALGEVVAEYGRLSQVFLAARYAIEIMPKVPVAERVAWIMARIGPPGV</sequence>